<name>A0A9W6TGN5_9STRA</name>
<dbReference type="Pfam" id="PF03949">
    <property type="entry name" value="Malic_M"/>
    <property type="match status" value="1"/>
</dbReference>
<evidence type="ECO:0000313" key="4">
    <source>
        <dbReference type="EMBL" id="GMF12907.1"/>
    </source>
</evidence>
<dbReference type="GO" id="GO:0004471">
    <property type="term" value="F:malate dehydrogenase (decarboxylating) (NAD+) activity"/>
    <property type="evidence" value="ECO:0007669"/>
    <property type="project" value="TreeGrafter"/>
</dbReference>
<dbReference type="EMBL" id="BSXW01000134">
    <property type="protein sequence ID" value="GMF12907.1"/>
    <property type="molecule type" value="Genomic_DNA"/>
</dbReference>
<evidence type="ECO:0000256" key="2">
    <source>
        <dbReference type="ARBA" id="ARBA00023002"/>
    </source>
</evidence>
<proteinExistence type="predicted"/>
<dbReference type="GO" id="GO:0005739">
    <property type="term" value="C:mitochondrion"/>
    <property type="evidence" value="ECO:0007669"/>
    <property type="project" value="TreeGrafter"/>
</dbReference>
<comment type="cofactor">
    <cofactor evidence="1">
        <name>Mg(2+)</name>
        <dbReference type="ChEBI" id="CHEBI:18420"/>
    </cofactor>
</comment>
<sequence length="180" mass="19557">MGSQWCRRCVHPGRTGGDGQTHRAADRVPAVESDVRGRVHGPAGVRMDQGQVRVRERQSVPARRVHGAEYHISQCNNMFIFPGVGLAASIIQATRVMDGMLYSAARALSQCLSAQEIANGQVFASVENIRDVSLKVATAVCETAIEEGVAGFQPELYHGATLENFVASKMYFPSYHALVE</sequence>
<dbReference type="PANTHER" id="PTHR23406:SF32">
    <property type="entry name" value="NADP-DEPENDENT MALIC ENZYME"/>
    <property type="match status" value="1"/>
</dbReference>
<keyword evidence="2" id="KW-0560">Oxidoreductase</keyword>
<dbReference type="GO" id="GO:0051287">
    <property type="term" value="F:NAD binding"/>
    <property type="evidence" value="ECO:0007669"/>
    <property type="project" value="InterPro"/>
</dbReference>
<dbReference type="SMART" id="SM00919">
    <property type="entry name" value="Malic_M"/>
    <property type="match status" value="1"/>
</dbReference>
<comment type="caution">
    <text evidence="4">The sequence shown here is derived from an EMBL/GenBank/DDBJ whole genome shotgun (WGS) entry which is preliminary data.</text>
</comment>
<evidence type="ECO:0000313" key="5">
    <source>
        <dbReference type="Proteomes" id="UP001165083"/>
    </source>
</evidence>
<feature type="domain" description="Malic enzyme NAD-binding" evidence="3">
    <location>
        <begin position="2"/>
        <end position="145"/>
    </location>
</feature>
<keyword evidence="5" id="KW-1185">Reference proteome</keyword>
<evidence type="ECO:0000256" key="1">
    <source>
        <dbReference type="ARBA" id="ARBA00001946"/>
    </source>
</evidence>
<evidence type="ECO:0000259" key="3">
    <source>
        <dbReference type="SMART" id="SM00919"/>
    </source>
</evidence>
<dbReference type="OrthoDB" id="5365701at2759"/>
<organism evidence="4 5">
    <name type="scientific">Phytophthora lilii</name>
    <dbReference type="NCBI Taxonomy" id="2077276"/>
    <lineage>
        <taxon>Eukaryota</taxon>
        <taxon>Sar</taxon>
        <taxon>Stramenopiles</taxon>
        <taxon>Oomycota</taxon>
        <taxon>Peronosporomycetes</taxon>
        <taxon>Peronosporales</taxon>
        <taxon>Peronosporaceae</taxon>
        <taxon>Phytophthora</taxon>
    </lineage>
</organism>
<accession>A0A9W6TGN5</accession>
<reference evidence="4" key="1">
    <citation type="submission" date="2023-04" db="EMBL/GenBank/DDBJ databases">
        <title>Phytophthora lilii NBRC 32176.</title>
        <authorList>
            <person name="Ichikawa N."/>
            <person name="Sato H."/>
            <person name="Tonouchi N."/>
        </authorList>
    </citation>
    <scope>NUCLEOTIDE SEQUENCE</scope>
    <source>
        <strain evidence="4">NBRC 32176</strain>
    </source>
</reference>
<dbReference type="Proteomes" id="UP001165083">
    <property type="component" value="Unassembled WGS sequence"/>
</dbReference>
<dbReference type="AlphaFoldDB" id="A0A9W6TGN5"/>
<dbReference type="InterPro" id="IPR036291">
    <property type="entry name" value="NAD(P)-bd_dom_sf"/>
</dbReference>
<gene>
    <name evidence="4" type="ORF">Plil01_000344900</name>
</gene>
<dbReference type="Gene3D" id="3.40.50.720">
    <property type="entry name" value="NAD(P)-binding Rossmann-like Domain"/>
    <property type="match status" value="1"/>
</dbReference>
<dbReference type="GO" id="GO:0006108">
    <property type="term" value="P:malate metabolic process"/>
    <property type="evidence" value="ECO:0007669"/>
    <property type="project" value="TreeGrafter"/>
</dbReference>
<dbReference type="InterPro" id="IPR012302">
    <property type="entry name" value="Malic_NAD-bd"/>
</dbReference>
<dbReference type="PANTHER" id="PTHR23406">
    <property type="entry name" value="MALIC ENZYME-RELATED"/>
    <property type="match status" value="1"/>
</dbReference>
<protein>
    <submittedName>
        <fullName evidence="4">Unnamed protein product</fullName>
    </submittedName>
</protein>
<dbReference type="SUPFAM" id="SSF51735">
    <property type="entry name" value="NAD(P)-binding Rossmann-fold domains"/>
    <property type="match status" value="1"/>
</dbReference>